<accession>T1EB80</accession>
<comment type="subcellular location">
    <subcellularLocation>
        <location evidence="3">Cell projection</location>
        <location evidence="3">Cilium</location>
    </subcellularLocation>
    <subcellularLocation>
        <location evidence="2">Vacuole membrane</location>
        <topology evidence="2">Multi-pass membrane protein</topology>
    </subcellularLocation>
</comment>
<feature type="transmembrane region" description="Helical" evidence="14">
    <location>
        <begin position="96"/>
        <end position="114"/>
    </location>
</feature>
<evidence type="ECO:0000256" key="10">
    <source>
        <dbReference type="ARBA" id="ARBA00023069"/>
    </source>
</evidence>
<dbReference type="PANTHER" id="PTHR13306">
    <property type="entry name" value="TRANSMEMBRANE PROTEIN 138"/>
    <property type="match status" value="1"/>
</dbReference>
<evidence type="ECO:0000256" key="14">
    <source>
        <dbReference type="SAM" id="Phobius"/>
    </source>
</evidence>
<dbReference type="PANTHER" id="PTHR13306:SF6">
    <property type="entry name" value="TRANSMEMBRANE PROTEIN 138"/>
    <property type="match status" value="1"/>
</dbReference>
<keyword evidence="11 14" id="KW-0472">Membrane</keyword>
<evidence type="ECO:0000313" key="15">
    <source>
        <dbReference type="EMBL" id="JAB01428.1"/>
    </source>
</evidence>
<evidence type="ECO:0000256" key="5">
    <source>
        <dbReference type="ARBA" id="ARBA00014515"/>
    </source>
</evidence>
<dbReference type="AlphaFoldDB" id="T1EB80"/>
<feature type="non-terminal residue" evidence="15">
    <location>
        <position position="1"/>
    </location>
</feature>
<name>T1EB80_ANOAQ</name>
<evidence type="ECO:0000256" key="3">
    <source>
        <dbReference type="ARBA" id="ARBA00004138"/>
    </source>
</evidence>
<dbReference type="GO" id="GO:0030030">
    <property type="term" value="P:cell projection organization"/>
    <property type="evidence" value="ECO:0007669"/>
    <property type="project" value="UniProtKB-KW"/>
</dbReference>
<keyword evidence="13" id="KW-0966">Cell projection</keyword>
<evidence type="ECO:0000256" key="6">
    <source>
        <dbReference type="ARBA" id="ARBA00022554"/>
    </source>
</evidence>
<evidence type="ECO:0000256" key="7">
    <source>
        <dbReference type="ARBA" id="ARBA00022692"/>
    </source>
</evidence>
<organism evidence="15">
    <name type="scientific">Anopheles aquasalis</name>
    <name type="common">Malaria mosquito</name>
    <dbReference type="NCBI Taxonomy" id="42839"/>
    <lineage>
        <taxon>Eukaryota</taxon>
        <taxon>Metazoa</taxon>
        <taxon>Ecdysozoa</taxon>
        <taxon>Arthropoda</taxon>
        <taxon>Hexapoda</taxon>
        <taxon>Insecta</taxon>
        <taxon>Pterygota</taxon>
        <taxon>Neoptera</taxon>
        <taxon>Endopterygota</taxon>
        <taxon>Diptera</taxon>
        <taxon>Nematocera</taxon>
        <taxon>Culicoidea</taxon>
        <taxon>Culicidae</taxon>
        <taxon>Anophelinae</taxon>
        <taxon>Anopheles</taxon>
    </lineage>
</organism>
<keyword evidence="12" id="KW-0325">Glycoprotein</keyword>
<dbReference type="Pfam" id="PF14935">
    <property type="entry name" value="TMEM138"/>
    <property type="match status" value="1"/>
</dbReference>
<protein>
    <recommendedName>
        <fullName evidence="5">Transmembrane protein 138</fullName>
    </recommendedName>
</protein>
<dbReference type="InterPro" id="IPR024133">
    <property type="entry name" value="TM_138"/>
</dbReference>
<evidence type="ECO:0000256" key="9">
    <source>
        <dbReference type="ARBA" id="ARBA00022989"/>
    </source>
</evidence>
<proteinExistence type="evidence at transcript level"/>
<keyword evidence="9 14" id="KW-1133">Transmembrane helix</keyword>
<keyword evidence="10" id="KW-0969">Cilium</keyword>
<evidence type="ECO:0000256" key="1">
    <source>
        <dbReference type="ARBA" id="ARBA00003709"/>
    </source>
</evidence>
<comment type="function">
    <text evidence="1">Required for ciliogenesis.</text>
</comment>
<evidence type="ECO:0000256" key="11">
    <source>
        <dbReference type="ARBA" id="ARBA00023136"/>
    </source>
</evidence>
<sequence length="174" mass="20384">TSFHELGKRNENMIKLSLKRFATVMFFQILFLGIDLGINSFSYLARGQQMGVIFLFSAQDVCLMLSFTAFIFSLYSTYLYQAGMANLLLEKFRTPLIISITYFFLSITLHLWQVLGHSDAPYQFQWPKALTALFIIHRLFSPIYYYLYKKSALKMSDPRFYENLDWIASQLSIK</sequence>
<keyword evidence="8" id="KW-0970">Cilium biogenesis/degradation</keyword>
<feature type="transmembrane region" description="Helical" evidence="14">
    <location>
        <begin position="126"/>
        <end position="147"/>
    </location>
</feature>
<evidence type="ECO:0000256" key="12">
    <source>
        <dbReference type="ARBA" id="ARBA00023180"/>
    </source>
</evidence>
<dbReference type="VEuPathDB" id="VectorBase:AAQUA_006638"/>
<feature type="transmembrane region" description="Helical" evidence="14">
    <location>
        <begin position="21"/>
        <end position="45"/>
    </location>
</feature>
<keyword evidence="6" id="KW-0926">Vacuole</keyword>
<feature type="transmembrane region" description="Helical" evidence="14">
    <location>
        <begin position="51"/>
        <end position="75"/>
    </location>
</feature>
<keyword evidence="7 14" id="KW-0812">Transmembrane</keyword>
<dbReference type="EMBL" id="GAMD01000163">
    <property type="protein sequence ID" value="JAB01428.1"/>
    <property type="molecule type" value="mRNA"/>
</dbReference>
<evidence type="ECO:0000256" key="8">
    <source>
        <dbReference type="ARBA" id="ARBA00022794"/>
    </source>
</evidence>
<reference evidence="15" key="1">
    <citation type="submission" date="2013-07" db="EMBL/GenBank/DDBJ databases">
        <title>Transcriptome sequencing and developmental regulation of gene expression in Anopheles aquasalis.</title>
        <authorList>
            <consortium name="Brazilian Malaria Network (MCT/CNPq/MS/SCTIE/DECIT/PRONEX 555648/2009-5) and Research Network on Bioactive Molecules from Arthropod Vectors (NAP-MOBIARVE"/>
            <consortium name="University of Sao Paulo)"/>
            <person name="Marinotti O."/>
            <person name="Ribeiro J.M.C."/>
            <person name="Costa-da-Silva A.L."/>
            <person name="Silva M.C.P."/>
            <person name="Lopes A.R."/>
            <person name="Barros M.S."/>
            <person name="Sa-Nunes A."/>
            <person name="Konjin B.B."/>
            <person name="Carvalho E."/>
            <person name="Suesdek L."/>
            <person name="Silva-Neto M.A.C."/>
            <person name="Capurro M.L."/>
        </authorList>
    </citation>
    <scope>NUCLEOTIDE SEQUENCE</scope>
    <source>
        <tissue evidence="15">Whole body</tissue>
    </source>
</reference>
<dbReference type="GO" id="GO:0005929">
    <property type="term" value="C:cilium"/>
    <property type="evidence" value="ECO:0007669"/>
    <property type="project" value="UniProtKB-SubCell"/>
</dbReference>
<evidence type="ECO:0000256" key="4">
    <source>
        <dbReference type="ARBA" id="ARBA00010572"/>
    </source>
</evidence>
<comment type="similarity">
    <text evidence="4">Belongs to the TMEM138 family.</text>
</comment>
<evidence type="ECO:0000256" key="2">
    <source>
        <dbReference type="ARBA" id="ARBA00004128"/>
    </source>
</evidence>
<evidence type="ECO:0000256" key="13">
    <source>
        <dbReference type="ARBA" id="ARBA00023273"/>
    </source>
</evidence>
<dbReference type="GO" id="GO:0005774">
    <property type="term" value="C:vacuolar membrane"/>
    <property type="evidence" value="ECO:0007669"/>
    <property type="project" value="UniProtKB-SubCell"/>
</dbReference>